<proteinExistence type="predicted"/>
<sequence>MKETTPDVLSTRLEAVLSEVHVRPDCLSATVRGRTVTADSPRALTGQLATALYAVAHVGRPATEPATAHNLSGARDLEAGLARGVPHERTRHRGSVLNDRGDGGLVVGLSGIRVRVPRERVTVPRARVAGATHAEGRGAHEEEADVLVAAARPSLSPGFFLVDGSLPLTRQDAILRVYLHVETPGAALDAWGRALRCLEDLGVPYRAKAASSAHALPRRDGVVVYLESGDQHVLPGLVEALEGAALGADTSPLTRPLAPGVAVAWEPDDSRPGMRNTSFGEHRSRVLAVGLIRYVTEHATEADGPHPNRSAVVGQALLEAGIDPLDPARNLSSPPFFAAEF</sequence>
<evidence type="ECO:0000313" key="2">
    <source>
        <dbReference type="Proteomes" id="UP001163878"/>
    </source>
</evidence>
<evidence type="ECO:0000313" key="1">
    <source>
        <dbReference type="EMBL" id="UYQ63116.1"/>
    </source>
</evidence>
<dbReference type="Proteomes" id="UP001163878">
    <property type="component" value="Chromosome"/>
</dbReference>
<accession>A0ABY6I801</accession>
<dbReference type="RefSeq" id="WP_264245113.1">
    <property type="nucleotide sequence ID" value="NZ_CP107567.1"/>
</dbReference>
<name>A0ABY6I801_STRPE</name>
<dbReference type="InterPro" id="IPR040871">
    <property type="entry name" value="HopA1"/>
</dbReference>
<protein>
    <submittedName>
        <fullName evidence="1">T3SS effector HopA1 family protein</fullName>
    </submittedName>
</protein>
<dbReference type="EMBL" id="CP107567">
    <property type="protein sequence ID" value="UYQ63116.1"/>
    <property type="molecule type" value="Genomic_DNA"/>
</dbReference>
<keyword evidence="2" id="KW-1185">Reference proteome</keyword>
<dbReference type="Pfam" id="PF17914">
    <property type="entry name" value="HopA1"/>
    <property type="match status" value="1"/>
</dbReference>
<organism evidence="1 2">
    <name type="scientific">Streptomyces peucetius</name>
    <dbReference type="NCBI Taxonomy" id="1950"/>
    <lineage>
        <taxon>Bacteria</taxon>
        <taxon>Bacillati</taxon>
        <taxon>Actinomycetota</taxon>
        <taxon>Actinomycetes</taxon>
        <taxon>Kitasatosporales</taxon>
        <taxon>Streptomycetaceae</taxon>
        <taxon>Streptomyces</taxon>
    </lineage>
</organism>
<reference evidence="1" key="1">
    <citation type="submission" date="2022-10" db="EMBL/GenBank/DDBJ databases">
        <title>Cytochrome P450 Catalyzes Benzene Ring Formation in the Biosynthesis of Trialkyl-Substituted Aromatic Polyketides.</title>
        <authorList>
            <person name="Zhao E."/>
            <person name="Ge H."/>
        </authorList>
    </citation>
    <scope>NUCLEOTIDE SEQUENCE</scope>
    <source>
        <strain evidence="1">NA0869</strain>
    </source>
</reference>
<gene>
    <name evidence="1" type="ORF">OGH68_17595</name>
</gene>